<accession>A0ACB9F625</accession>
<reference evidence="1 2" key="2">
    <citation type="journal article" date="2022" name="Mol. Ecol. Resour.">
        <title>The genomes of chicory, endive, great burdock and yacon provide insights into Asteraceae paleo-polyploidization history and plant inulin production.</title>
        <authorList>
            <person name="Fan W."/>
            <person name="Wang S."/>
            <person name="Wang H."/>
            <person name="Wang A."/>
            <person name="Jiang F."/>
            <person name="Liu H."/>
            <person name="Zhao H."/>
            <person name="Xu D."/>
            <person name="Zhang Y."/>
        </authorList>
    </citation>
    <scope>NUCLEOTIDE SEQUENCE [LARGE SCALE GENOMIC DNA]</scope>
    <source>
        <strain evidence="2">cv. Punajuju</strain>
        <tissue evidence="1">Leaves</tissue>
    </source>
</reference>
<protein>
    <submittedName>
        <fullName evidence="1">Uncharacterized protein</fullName>
    </submittedName>
</protein>
<keyword evidence="2" id="KW-1185">Reference proteome</keyword>
<sequence length="130" mass="14979">MVLDESAFYIRLYLLRIFKELLQVANDRGKTKLLAVEKDKEFLQNKKKLHDVELDSGLGDYAMFGFRFDFGSDSVGFCAWTLPTSSSPPRTENSIYASLFYAHGSYSSLNKDGLLTDLHDWRRVMSDDEY</sequence>
<dbReference type="EMBL" id="CM042011">
    <property type="protein sequence ID" value="KAI3766562.1"/>
    <property type="molecule type" value="Genomic_DNA"/>
</dbReference>
<organism evidence="1 2">
    <name type="scientific">Cichorium intybus</name>
    <name type="common">Chicory</name>
    <dbReference type="NCBI Taxonomy" id="13427"/>
    <lineage>
        <taxon>Eukaryota</taxon>
        <taxon>Viridiplantae</taxon>
        <taxon>Streptophyta</taxon>
        <taxon>Embryophyta</taxon>
        <taxon>Tracheophyta</taxon>
        <taxon>Spermatophyta</taxon>
        <taxon>Magnoliopsida</taxon>
        <taxon>eudicotyledons</taxon>
        <taxon>Gunneridae</taxon>
        <taxon>Pentapetalae</taxon>
        <taxon>asterids</taxon>
        <taxon>campanulids</taxon>
        <taxon>Asterales</taxon>
        <taxon>Asteraceae</taxon>
        <taxon>Cichorioideae</taxon>
        <taxon>Cichorieae</taxon>
        <taxon>Cichoriinae</taxon>
        <taxon>Cichorium</taxon>
    </lineage>
</organism>
<gene>
    <name evidence="1" type="ORF">L2E82_16626</name>
</gene>
<reference evidence="2" key="1">
    <citation type="journal article" date="2022" name="Mol. Ecol. Resour.">
        <title>The genomes of chicory, endive, great burdock and yacon provide insights into Asteraceae palaeo-polyploidization history and plant inulin production.</title>
        <authorList>
            <person name="Fan W."/>
            <person name="Wang S."/>
            <person name="Wang H."/>
            <person name="Wang A."/>
            <person name="Jiang F."/>
            <person name="Liu H."/>
            <person name="Zhao H."/>
            <person name="Xu D."/>
            <person name="Zhang Y."/>
        </authorList>
    </citation>
    <scope>NUCLEOTIDE SEQUENCE [LARGE SCALE GENOMIC DNA]</scope>
    <source>
        <strain evidence="2">cv. Punajuju</strain>
    </source>
</reference>
<name>A0ACB9F625_CICIN</name>
<proteinExistence type="predicted"/>
<evidence type="ECO:0000313" key="2">
    <source>
        <dbReference type="Proteomes" id="UP001055811"/>
    </source>
</evidence>
<evidence type="ECO:0000313" key="1">
    <source>
        <dbReference type="EMBL" id="KAI3766562.1"/>
    </source>
</evidence>
<comment type="caution">
    <text evidence="1">The sequence shown here is derived from an EMBL/GenBank/DDBJ whole genome shotgun (WGS) entry which is preliminary data.</text>
</comment>
<dbReference type="Proteomes" id="UP001055811">
    <property type="component" value="Linkage Group LG03"/>
</dbReference>